<keyword evidence="3" id="KW-1185">Reference proteome</keyword>
<reference evidence="2 3" key="1">
    <citation type="submission" date="2023-01" db="EMBL/GenBank/DDBJ databases">
        <title>Novel species of the genus Asticcacaulis isolated from rivers.</title>
        <authorList>
            <person name="Lu H."/>
        </authorList>
    </citation>
    <scope>NUCLEOTIDE SEQUENCE [LARGE SCALE GENOMIC DNA]</scope>
    <source>
        <strain evidence="2 3">BYS171W</strain>
    </source>
</reference>
<dbReference type="SUPFAM" id="SSF52317">
    <property type="entry name" value="Class I glutamine amidotransferase-like"/>
    <property type="match status" value="1"/>
</dbReference>
<accession>A0ABT5HTZ1</accession>
<comment type="caution">
    <text evidence="2">The sequence shown here is derived from an EMBL/GenBank/DDBJ whole genome shotgun (WGS) entry which is preliminary data.</text>
</comment>
<dbReference type="EMBL" id="JAQQKX010000006">
    <property type="protein sequence ID" value="MDC7683536.1"/>
    <property type="molecule type" value="Genomic_DNA"/>
</dbReference>
<name>A0ABT5HTZ1_9CAUL</name>
<evidence type="ECO:0000313" key="3">
    <source>
        <dbReference type="Proteomes" id="UP001214854"/>
    </source>
</evidence>
<feature type="chain" id="PRO_5046704507" evidence="1">
    <location>
        <begin position="23"/>
        <end position="292"/>
    </location>
</feature>
<dbReference type="Proteomes" id="UP001214854">
    <property type="component" value="Unassembled WGS sequence"/>
</dbReference>
<evidence type="ECO:0000256" key="1">
    <source>
        <dbReference type="SAM" id="SignalP"/>
    </source>
</evidence>
<gene>
    <name evidence="2" type="ORF">PQU92_09630</name>
</gene>
<sequence>MNRRDVITGAVALTGMALTAGAAAQVQTSDARFKPQPVTPAFKDRPRLVIDQAHGNFHTRDGRYAPFAAVMAADGWDVQAGTAPFTADSLEGTRLLVIANAGQNGKPAFTPEESNVLTQWVRSGGALWFIADHAPFGAAASGLAAAFGFEMGKGWVFEPGRRNPSQIDYTPTTGLLPHPVTQGLKRVRAFTGQSLSLPSGASGLLKLGPEAREAATQDQIGDSRLPVLKDRYQGFAMDYGQGRLIGQGEAGMLSAQVFNRPDGGRIEMGMNVAGLDNETFARNAARWLGRAL</sequence>
<proteinExistence type="predicted"/>
<evidence type="ECO:0000313" key="2">
    <source>
        <dbReference type="EMBL" id="MDC7683536.1"/>
    </source>
</evidence>
<feature type="signal peptide" evidence="1">
    <location>
        <begin position="1"/>
        <end position="22"/>
    </location>
</feature>
<dbReference type="InterPro" id="IPR029062">
    <property type="entry name" value="Class_I_gatase-like"/>
</dbReference>
<organism evidence="2 3">
    <name type="scientific">Asticcacaulis aquaticus</name>
    <dbReference type="NCBI Taxonomy" id="2984212"/>
    <lineage>
        <taxon>Bacteria</taxon>
        <taxon>Pseudomonadati</taxon>
        <taxon>Pseudomonadota</taxon>
        <taxon>Alphaproteobacteria</taxon>
        <taxon>Caulobacterales</taxon>
        <taxon>Caulobacteraceae</taxon>
        <taxon>Asticcacaulis</taxon>
    </lineage>
</organism>
<dbReference type="RefSeq" id="WP_272748001.1">
    <property type="nucleotide sequence ID" value="NZ_JAQQKX010000006.1"/>
</dbReference>
<dbReference type="Gene3D" id="3.40.50.880">
    <property type="match status" value="1"/>
</dbReference>
<protein>
    <submittedName>
        <fullName evidence="2">DUF4350 domain-containing protein</fullName>
    </submittedName>
</protein>
<keyword evidence="1" id="KW-0732">Signal</keyword>